<dbReference type="EMBL" id="BMAT01008557">
    <property type="protein sequence ID" value="GFR88030.1"/>
    <property type="molecule type" value="Genomic_DNA"/>
</dbReference>
<proteinExistence type="predicted"/>
<evidence type="ECO:0000313" key="2">
    <source>
        <dbReference type="Proteomes" id="UP000762676"/>
    </source>
</evidence>
<protein>
    <submittedName>
        <fullName evidence="1">ATP synthase subunit s, mitochondrial</fullName>
    </submittedName>
</protein>
<dbReference type="InterPro" id="IPR032675">
    <property type="entry name" value="LRR_dom_sf"/>
</dbReference>
<dbReference type="Proteomes" id="UP000762676">
    <property type="component" value="Unassembled WGS sequence"/>
</dbReference>
<reference evidence="1 2" key="1">
    <citation type="journal article" date="2021" name="Elife">
        <title>Chloroplast acquisition without the gene transfer in kleptoplastic sea slugs, Plakobranchus ocellatus.</title>
        <authorList>
            <person name="Maeda T."/>
            <person name="Takahashi S."/>
            <person name="Yoshida T."/>
            <person name="Shimamura S."/>
            <person name="Takaki Y."/>
            <person name="Nagai Y."/>
            <person name="Toyoda A."/>
            <person name="Suzuki Y."/>
            <person name="Arimoto A."/>
            <person name="Ishii H."/>
            <person name="Satoh N."/>
            <person name="Nishiyama T."/>
            <person name="Hasebe M."/>
            <person name="Maruyama T."/>
            <person name="Minagawa J."/>
            <person name="Obokata J."/>
            <person name="Shigenobu S."/>
        </authorList>
    </citation>
    <scope>NUCLEOTIDE SEQUENCE [LARGE SCALE GENOMIC DNA]</scope>
</reference>
<gene>
    <name evidence="1" type="ORF">ElyMa_004240400</name>
</gene>
<dbReference type="AlphaFoldDB" id="A0AAV4GSA2"/>
<evidence type="ECO:0000313" key="1">
    <source>
        <dbReference type="EMBL" id="GFR88030.1"/>
    </source>
</evidence>
<sequence>MFRKILPQTYARKVLISAKTSQCGSHQYCVWRYHHGVSQYRLASSLKLTTLKNMFNRPQELILNQKRCFWGVDVAFNRVDEERVRLAGPDRAAAEWVLRNGGAIKWTTSSNHLNDYNFLPTTQFENYKLEEIDLTATDVIGIGFEHLKDLQHVKKIKISGVKTMGDDGLSHLHNVKDTLTTLEISHCPMVTEKGLEHLVSLKKLKTLVLYDLMEIRNIDAAAAKLHLNMPGVNIVTENPELHEHKEEKQ</sequence>
<comment type="caution">
    <text evidence="1">The sequence shown here is derived from an EMBL/GenBank/DDBJ whole genome shotgun (WGS) entry which is preliminary data.</text>
</comment>
<keyword evidence="2" id="KW-1185">Reference proteome</keyword>
<accession>A0AAV4GSA2</accession>
<dbReference type="SUPFAM" id="SSF52047">
    <property type="entry name" value="RNI-like"/>
    <property type="match status" value="1"/>
</dbReference>
<dbReference type="Gene3D" id="3.80.10.10">
    <property type="entry name" value="Ribonuclease Inhibitor"/>
    <property type="match status" value="1"/>
</dbReference>
<name>A0AAV4GSA2_9GAST</name>
<organism evidence="1 2">
    <name type="scientific">Elysia marginata</name>
    <dbReference type="NCBI Taxonomy" id="1093978"/>
    <lineage>
        <taxon>Eukaryota</taxon>
        <taxon>Metazoa</taxon>
        <taxon>Spiralia</taxon>
        <taxon>Lophotrochozoa</taxon>
        <taxon>Mollusca</taxon>
        <taxon>Gastropoda</taxon>
        <taxon>Heterobranchia</taxon>
        <taxon>Euthyneura</taxon>
        <taxon>Panpulmonata</taxon>
        <taxon>Sacoglossa</taxon>
        <taxon>Placobranchoidea</taxon>
        <taxon>Plakobranchidae</taxon>
        <taxon>Elysia</taxon>
    </lineage>
</organism>